<dbReference type="Pfam" id="PF00126">
    <property type="entry name" value="HTH_1"/>
    <property type="match status" value="1"/>
</dbReference>
<comment type="similarity">
    <text evidence="1">Belongs to the LysR transcriptional regulatory family.</text>
</comment>
<dbReference type="InterPro" id="IPR036388">
    <property type="entry name" value="WH-like_DNA-bd_sf"/>
</dbReference>
<dbReference type="PROSITE" id="PS50931">
    <property type="entry name" value="HTH_LYSR"/>
    <property type="match status" value="1"/>
</dbReference>
<proteinExistence type="inferred from homology"/>
<dbReference type="PANTHER" id="PTHR30537">
    <property type="entry name" value="HTH-TYPE TRANSCRIPTIONAL REGULATOR"/>
    <property type="match status" value="1"/>
</dbReference>
<dbReference type="InterPro" id="IPR000847">
    <property type="entry name" value="LysR_HTH_N"/>
</dbReference>
<dbReference type="Gene3D" id="1.10.10.10">
    <property type="entry name" value="Winged helix-like DNA-binding domain superfamily/Winged helix DNA-binding domain"/>
    <property type="match status" value="1"/>
</dbReference>
<accession>A0ABW8J4P4</accession>
<feature type="domain" description="HTH lysR-type" evidence="5">
    <location>
        <begin position="18"/>
        <end position="69"/>
    </location>
</feature>
<dbReference type="Proteomes" id="UP001620339">
    <property type="component" value="Unassembled WGS sequence"/>
</dbReference>
<name>A0ABW8J4P4_9GAMM</name>
<dbReference type="Pfam" id="PF03466">
    <property type="entry name" value="LysR_substrate"/>
    <property type="match status" value="1"/>
</dbReference>
<dbReference type="SUPFAM" id="SSF46785">
    <property type="entry name" value="Winged helix' DNA-binding domain"/>
    <property type="match status" value="1"/>
</dbReference>
<protein>
    <submittedName>
        <fullName evidence="6">LysR family transcriptional regulator</fullName>
    </submittedName>
</protein>
<dbReference type="InterPro" id="IPR036390">
    <property type="entry name" value="WH_DNA-bd_sf"/>
</dbReference>
<keyword evidence="3" id="KW-0238">DNA-binding</keyword>
<keyword evidence="2" id="KW-0805">Transcription regulation</keyword>
<dbReference type="CDD" id="cd08422">
    <property type="entry name" value="PBP2_CrgA_like"/>
    <property type="match status" value="1"/>
</dbReference>
<gene>
    <name evidence="6" type="ORF">ISP25_09255</name>
</gene>
<dbReference type="SUPFAM" id="SSF53850">
    <property type="entry name" value="Periplasmic binding protein-like II"/>
    <property type="match status" value="1"/>
</dbReference>
<dbReference type="InterPro" id="IPR058163">
    <property type="entry name" value="LysR-type_TF_proteobact-type"/>
</dbReference>
<dbReference type="InterPro" id="IPR005119">
    <property type="entry name" value="LysR_subst-bd"/>
</dbReference>
<comment type="caution">
    <text evidence="6">The sequence shown here is derived from an EMBL/GenBank/DDBJ whole genome shotgun (WGS) entry which is preliminary data.</text>
</comment>
<dbReference type="PANTHER" id="PTHR30537:SF5">
    <property type="entry name" value="HTH-TYPE TRANSCRIPTIONAL ACTIVATOR TTDR-RELATED"/>
    <property type="match status" value="1"/>
</dbReference>
<evidence type="ECO:0000313" key="7">
    <source>
        <dbReference type="Proteomes" id="UP001620339"/>
    </source>
</evidence>
<sequence length="308" mass="33885">MDYPSNRDNAVANLDDYRVFVAIVEQGNLTAAARHLRRSLQAVSRSLQVLERELGVELIQRTTRRVQPTAAGLAFHARIRTALADIDLARSALAEHGARIDGTLRIGGSTQFSAPYLVPLVAAFMERYPDVTVELVVTDQHVDLQREKLDATVRLGELASSRLHARQLGTMRMLTVGAPGYFAQHGRPRKPSELGRHDCIARQGNGTKQRWEYRRGNRCESVEVHGRFSANNAAACNAAAVAGLGIAMAAAWQVRPLLDLGRLETVLDDWQAPGLPLHIVWPPGKQLPARTRAFIDFAAARWTAEPPG</sequence>
<reference evidence="6 7" key="1">
    <citation type="submission" date="2020-10" db="EMBL/GenBank/DDBJ databases">
        <title>Phylogeny of dyella-like bacteria.</title>
        <authorList>
            <person name="Fu J."/>
        </authorList>
    </citation>
    <scope>NUCLEOTIDE SEQUENCE [LARGE SCALE GENOMIC DNA]</scope>
    <source>
        <strain evidence="6 7">KACC 19113</strain>
    </source>
</reference>
<dbReference type="EMBL" id="JADIKK010000008">
    <property type="protein sequence ID" value="MFK2877251.1"/>
    <property type="molecule type" value="Genomic_DNA"/>
</dbReference>
<evidence type="ECO:0000259" key="5">
    <source>
        <dbReference type="PROSITE" id="PS50931"/>
    </source>
</evidence>
<evidence type="ECO:0000256" key="3">
    <source>
        <dbReference type="ARBA" id="ARBA00023125"/>
    </source>
</evidence>
<evidence type="ECO:0000256" key="4">
    <source>
        <dbReference type="ARBA" id="ARBA00023163"/>
    </source>
</evidence>
<keyword evidence="7" id="KW-1185">Reference proteome</keyword>
<evidence type="ECO:0000313" key="6">
    <source>
        <dbReference type="EMBL" id="MFK2877251.1"/>
    </source>
</evidence>
<keyword evidence="4" id="KW-0804">Transcription</keyword>
<dbReference type="Gene3D" id="3.40.190.290">
    <property type="match status" value="1"/>
</dbReference>
<organism evidence="6 7">
    <name type="scientific">Rhodanobacter hydrolyticus</name>
    <dbReference type="NCBI Taxonomy" id="2250595"/>
    <lineage>
        <taxon>Bacteria</taxon>
        <taxon>Pseudomonadati</taxon>
        <taxon>Pseudomonadota</taxon>
        <taxon>Gammaproteobacteria</taxon>
        <taxon>Lysobacterales</taxon>
        <taxon>Rhodanobacteraceae</taxon>
        <taxon>Rhodanobacter</taxon>
    </lineage>
</organism>
<evidence type="ECO:0000256" key="1">
    <source>
        <dbReference type="ARBA" id="ARBA00009437"/>
    </source>
</evidence>
<evidence type="ECO:0000256" key="2">
    <source>
        <dbReference type="ARBA" id="ARBA00023015"/>
    </source>
</evidence>